<dbReference type="EMBL" id="SPKJ01000002">
    <property type="protein sequence ID" value="MYZ46295.1"/>
    <property type="molecule type" value="Genomic_DNA"/>
</dbReference>
<organism evidence="2 3">
    <name type="scientific">Propylenella binzhouense</name>
    <dbReference type="NCBI Taxonomy" id="2555902"/>
    <lineage>
        <taxon>Bacteria</taxon>
        <taxon>Pseudomonadati</taxon>
        <taxon>Pseudomonadota</taxon>
        <taxon>Alphaproteobacteria</taxon>
        <taxon>Hyphomicrobiales</taxon>
        <taxon>Propylenellaceae</taxon>
        <taxon>Propylenella</taxon>
    </lineage>
</organism>
<name>A0A964WRZ0_9HYPH</name>
<feature type="chain" id="PRO_5037753386" description="DUF4426 domain-containing protein" evidence="1">
    <location>
        <begin position="20"/>
        <end position="152"/>
    </location>
</feature>
<evidence type="ECO:0000313" key="2">
    <source>
        <dbReference type="EMBL" id="MYZ46295.1"/>
    </source>
</evidence>
<comment type="caution">
    <text evidence="2">The sequence shown here is derived from an EMBL/GenBank/DDBJ whole genome shotgun (WGS) entry which is preliminary data.</text>
</comment>
<feature type="signal peptide" evidence="1">
    <location>
        <begin position="1"/>
        <end position="19"/>
    </location>
</feature>
<reference evidence="2" key="1">
    <citation type="submission" date="2019-03" db="EMBL/GenBank/DDBJ databases">
        <title>Afifella sp. nov., isolated from activated sludge.</title>
        <authorList>
            <person name="Li Q."/>
            <person name="Liu Y."/>
        </authorList>
    </citation>
    <scope>NUCLEOTIDE SEQUENCE</scope>
    <source>
        <strain evidence="2">L72</strain>
    </source>
</reference>
<evidence type="ECO:0000256" key="1">
    <source>
        <dbReference type="SAM" id="SignalP"/>
    </source>
</evidence>
<keyword evidence="1" id="KW-0732">Signal</keyword>
<evidence type="ECO:0008006" key="4">
    <source>
        <dbReference type="Google" id="ProtNLM"/>
    </source>
</evidence>
<keyword evidence="3" id="KW-1185">Reference proteome</keyword>
<protein>
    <recommendedName>
        <fullName evidence="4">DUF4426 domain-containing protein</fullName>
    </recommendedName>
</protein>
<dbReference type="AlphaFoldDB" id="A0A964WRZ0"/>
<evidence type="ECO:0000313" key="3">
    <source>
        <dbReference type="Proteomes" id="UP000773614"/>
    </source>
</evidence>
<dbReference type="Proteomes" id="UP000773614">
    <property type="component" value="Unassembled WGS sequence"/>
</dbReference>
<accession>A0A964WRZ0</accession>
<dbReference type="OrthoDB" id="6173967at2"/>
<sequence>MSALFVLAFLTALSPPAGAAQDEAYRRAGDLAAYLGVLPAAVVRGHPAGHPEGAMHGGAPRGRHDYHLVVALFDAASGARIEDAAVTATISGLGHVGGRRLQLEPMRIAGTITYGEFVSLPGSDRYTITVEIRRPNQAVPTRVDFTYQHPAR</sequence>
<gene>
    <name evidence="2" type="ORF">E4O86_00965</name>
</gene>
<proteinExistence type="predicted"/>